<evidence type="ECO:0000256" key="1">
    <source>
        <dbReference type="SAM" id="Phobius"/>
    </source>
</evidence>
<keyword evidence="4" id="KW-1185">Reference proteome</keyword>
<gene>
    <name evidence="3" type="ORF">GCM10014715_07440</name>
</gene>
<keyword evidence="2" id="KW-0732">Signal</keyword>
<reference evidence="3" key="1">
    <citation type="journal article" date="2014" name="Int. J. Syst. Evol. Microbiol.">
        <title>Complete genome sequence of Corynebacterium casei LMG S-19264T (=DSM 44701T), isolated from a smear-ripened cheese.</title>
        <authorList>
            <consortium name="US DOE Joint Genome Institute (JGI-PGF)"/>
            <person name="Walter F."/>
            <person name="Albersmeier A."/>
            <person name="Kalinowski J."/>
            <person name="Ruckert C."/>
        </authorList>
    </citation>
    <scope>NUCLEOTIDE SEQUENCE</scope>
    <source>
        <strain evidence="3">JCM 3302</strain>
    </source>
</reference>
<feature type="signal peptide" evidence="2">
    <location>
        <begin position="1"/>
        <end position="31"/>
    </location>
</feature>
<evidence type="ECO:0008006" key="5">
    <source>
        <dbReference type="Google" id="ProtNLM"/>
    </source>
</evidence>
<dbReference type="Proteomes" id="UP000641386">
    <property type="component" value="Unassembled WGS sequence"/>
</dbReference>
<evidence type="ECO:0000313" key="3">
    <source>
        <dbReference type="EMBL" id="GHE56916.1"/>
    </source>
</evidence>
<dbReference type="RefSeq" id="WP_189896210.1">
    <property type="nucleotide sequence ID" value="NZ_BNBC01000002.1"/>
</dbReference>
<feature type="transmembrane region" description="Helical" evidence="1">
    <location>
        <begin position="152"/>
        <end position="172"/>
    </location>
</feature>
<dbReference type="EMBL" id="BNBC01000002">
    <property type="protein sequence ID" value="GHE56916.1"/>
    <property type="molecule type" value="Genomic_DNA"/>
</dbReference>
<reference evidence="3" key="2">
    <citation type="submission" date="2020-09" db="EMBL/GenBank/DDBJ databases">
        <authorList>
            <person name="Sun Q."/>
            <person name="Ohkuma M."/>
        </authorList>
    </citation>
    <scope>NUCLEOTIDE SEQUENCE</scope>
    <source>
        <strain evidence="3">JCM 3302</strain>
    </source>
</reference>
<dbReference type="AlphaFoldDB" id="A0A919DLL1"/>
<name>A0A919DLL1_9ACTN</name>
<feature type="chain" id="PRO_5037588013" description="Secreted protein" evidence="2">
    <location>
        <begin position="32"/>
        <end position="181"/>
    </location>
</feature>
<accession>A0A919DLL1</accession>
<keyword evidence="1" id="KW-1133">Transmembrane helix</keyword>
<comment type="caution">
    <text evidence="3">The sequence shown here is derived from an EMBL/GenBank/DDBJ whole genome shotgun (WGS) entry which is preliminary data.</text>
</comment>
<evidence type="ECO:0000256" key="2">
    <source>
        <dbReference type="SAM" id="SignalP"/>
    </source>
</evidence>
<protein>
    <recommendedName>
        <fullName evidence="5">Secreted protein</fullName>
    </recommendedName>
</protein>
<sequence length="181" mass="17690">MRDRSLLRGGPGPVAAAAALTLQIAAGTAVAGPGISATTSGSTVTVTTSSCTPVNGAWGTASLLGPGQTGFAQGRRAALAGTVAGQSAVWRSVRPGTYTVIVVCADDMTAGTQSVVVSAHSKPAASSAPAASGPSRGLLDRLGSGVKANGTMVLAMGGALVGAAMIATGWVMRRRSKPYPL</sequence>
<keyword evidence="1" id="KW-0472">Membrane</keyword>
<evidence type="ECO:0000313" key="4">
    <source>
        <dbReference type="Proteomes" id="UP000641386"/>
    </source>
</evidence>
<keyword evidence="1" id="KW-0812">Transmembrane</keyword>
<proteinExistence type="predicted"/>
<organism evidence="3 4">
    <name type="scientific">Streptomyces spiralis</name>
    <dbReference type="NCBI Taxonomy" id="66376"/>
    <lineage>
        <taxon>Bacteria</taxon>
        <taxon>Bacillati</taxon>
        <taxon>Actinomycetota</taxon>
        <taxon>Actinomycetes</taxon>
        <taxon>Kitasatosporales</taxon>
        <taxon>Streptomycetaceae</taxon>
        <taxon>Streptomyces</taxon>
    </lineage>
</organism>